<accession>A0A1X7KP96</accession>
<dbReference type="FunFam" id="3.40.640.10:FF:000005">
    <property type="entry name" value="Glycine dehydrogenase (decarboxylating), mitochondrial"/>
    <property type="match status" value="1"/>
</dbReference>
<dbReference type="InterPro" id="IPR003437">
    <property type="entry name" value="GcvP"/>
</dbReference>
<evidence type="ECO:0000256" key="3">
    <source>
        <dbReference type="ARBA" id="ARBA00010756"/>
    </source>
</evidence>
<dbReference type="PANTHER" id="PTHR11773:SF1">
    <property type="entry name" value="GLYCINE DEHYDROGENASE (DECARBOXYLATING), MITOCHONDRIAL"/>
    <property type="match status" value="1"/>
</dbReference>
<comment type="function">
    <text evidence="2 8">The glycine cleavage system catalyzes the degradation of glycine. The P protein binds the alpha-amino group of glycine through its pyridoxal phosphate cofactor; CO(2) is released and the remaining methylamine moiety is then transferred to the lipoamide cofactor of the H protein.</text>
</comment>
<dbReference type="GO" id="GO:0019464">
    <property type="term" value="P:glycine decarboxylation via glycine cleavage system"/>
    <property type="evidence" value="ECO:0007669"/>
    <property type="project" value="UniProtKB-UniRule"/>
</dbReference>
<reference evidence="13" key="1">
    <citation type="submission" date="2017-04" db="EMBL/GenBank/DDBJ databases">
        <authorList>
            <person name="Varghese N."/>
            <person name="Submissions S."/>
        </authorList>
    </citation>
    <scope>NUCLEOTIDE SEQUENCE [LARGE SCALE GENOMIC DNA]</scope>
    <source>
        <strain evidence="13">DSM 4125</strain>
    </source>
</reference>
<dbReference type="NCBIfam" id="NF003346">
    <property type="entry name" value="PRK04366.1"/>
    <property type="match status" value="1"/>
</dbReference>
<dbReference type="OrthoDB" id="9801272at2"/>
<dbReference type="PANTHER" id="PTHR11773">
    <property type="entry name" value="GLYCINE DEHYDROGENASE, DECARBOXYLATING"/>
    <property type="match status" value="1"/>
</dbReference>
<gene>
    <name evidence="8" type="primary">gcvP</name>
    <name evidence="12" type="ORF">SAMN05661096_02989</name>
</gene>
<evidence type="ECO:0000256" key="8">
    <source>
        <dbReference type="HAMAP-Rule" id="MF_00711"/>
    </source>
</evidence>
<evidence type="ECO:0000256" key="5">
    <source>
        <dbReference type="ARBA" id="ARBA00022898"/>
    </source>
</evidence>
<dbReference type="Pfam" id="PF21478">
    <property type="entry name" value="GcvP2_C"/>
    <property type="match status" value="1"/>
</dbReference>
<dbReference type="AlphaFoldDB" id="A0A1X7KP96"/>
<comment type="subunit">
    <text evidence="4 8">The glycine cleavage system is composed of four proteins: P, T, L and H.</text>
</comment>
<evidence type="ECO:0000259" key="11">
    <source>
        <dbReference type="Pfam" id="PF21478"/>
    </source>
</evidence>
<keyword evidence="6 8" id="KW-0560">Oxidoreductase</keyword>
<feature type="domain" description="Glycine cleavage system P-protein N-terminal" evidence="10">
    <location>
        <begin position="14"/>
        <end position="443"/>
    </location>
</feature>
<evidence type="ECO:0000256" key="7">
    <source>
        <dbReference type="ARBA" id="ARBA00049026"/>
    </source>
</evidence>
<dbReference type="Gene3D" id="3.90.1150.10">
    <property type="entry name" value="Aspartate Aminotransferase, domain 1"/>
    <property type="match status" value="2"/>
</dbReference>
<comment type="similarity">
    <text evidence="3 8">Belongs to the GcvP family.</text>
</comment>
<dbReference type="GO" id="GO:0030170">
    <property type="term" value="F:pyridoxal phosphate binding"/>
    <property type="evidence" value="ECO:0007669"/>
    <property type="project" value="TreeGrafter"/>
</dbReference>
<evidence type="ECO:0000256" key="9">
    <source>
        <dbReference type="PIRSR" id="PIRSR603437-50"/>
    </source>
</evidence>
<feature type="modified residue" description="N6-(pyridoxal phosphate)lysine" evidence="8 9">
    <location>
        <position position="712"/>
    </location>
</feature>
<dbReference type="InterPro" id="IPR049315">
    <property type="entry name" value="GDC-P_N"/>
</dbReference>
<comment type="cofactor">
    <cofactor evidence="1 8 9">
        <name>pyridoxal 5'-phosphate</name>
        <dbReference type="ChEBI" id="CHEBI:597326"/>
    </cofactor>
</comment>
<feature type="domain" description="Glycine cleavage system P-protein N-terminal" evidence="10">
    <location>
        <begin position="468"/>
        <end position="740"/>
    </location>
</feature>
<organism evidence="12 13">
    <name type="scientific">Marivirga sericea</name>
    <dbReference type="NCBI Taxonomy" id="1028"/>
    <lineage>
        <taxon>Bacteria</taxon>
        <taxon>Pseudomonadati</taxon>
        <taxon>Bacteroidota</taxon>
        <taxon>Cytophagia</taxon>
        <taxon>Cytophagales</taxon>
        <taxon>Marivirgaceae</taxon>
        <taxon>Marivirga</taxon>
    </lineage>
</organism>
<dbReference type="STRING" id="1028.SAMN05661096_02989"/>
<dbReference type="EC" id="1.4.4.2" evidence="8"/>
<dbReference type="InterPro" id="IPR015424">
    <property type="entry name" value="PyrdxlP-dep_Trfase"/>
</dbReference>
<dbReference type="GO" id="GO:0005829">
    <property type="term" value="C:cytosol"/>
    <property type="evidence" value="ECO:0007669"/>
    <property type="project" value="TreeGrafter"/>
</dbReference>
<evidence type="ECO:0000313" key="13">
    <source>
        <dbReference type="Proteomes" id="UP000193804"/>
    </source>
</evidence>
<dbReference type="GO" id="GO:0016594">
    <property type="term" value="F:glycine binding"/>
    <property type="evidence" value="ECO:0007669"/>
    <property type="project" value="TreeGrafter"/>
</dbReference>
<dbReference type="InterPro" id="IPR049316">
    <property type="entry name" value="GDC-P_C"/>
</dbReference>
<feature type="domain" description="Glycine dehydrogenase C-terminal" evidence="11">
    <location>
        <begin position="784"/>
        <end position="904"/>
    </location>
</feature>
<dbReference type="FunFam" id="3.90.1150.10:FF:000007">
    <property type="entry name" value="Glycine dehydrogenase (decarboxylating), mitochondrial"/>
    <property type="match status" value="1"/>
</dbReference>
<proteinExistence type="inferred from homology"/>
<name>A0A1X7KP96_9BACT</name>
<evidence type="ECO:0000256" key="2">
    <source>
        <dbReference type="ARBA" id="ARBA00003788"/>
    </source>
</evidence>
<dbReference type="Proteomes" id="UP000193804">
    <property type="component" value="Unassembled WGS sequence"/>
</dbReference>
<sequence>MKLNPLYQERFDVRHNAPDNQQISEMLKTVKADSLEHLIDETIPKAIQLKKDLNLPEEQTEFEFLESFRDMADKNQIFRSYIGLGYYNTHTPGVIQRNILENPGWYTAYTPYQAEIAQGRLEALVNFQTMVIDLTGMEIANASLLDEGTAAAEAMSMFFGLRKGKKKSAKVFFVDENTFPQTIDILKTRANPLGIELRFADLTMLDVNDPEIFGFYAQQINLKGEVLDLKPYIEAAAENDVYSTIGADLLSLALLTPPGEMGADCVVGTSQRFGIPLGYGGPHAAYFATRDKYKRQIPGRIIGVSVDKEGNKAYRMALQTREQHIKKEKATSNICTAQVLLAIMSGMFAVYHGPVGLKKIAIRTHSLTKLLANGLTVLGYEVTNKNFFDTITIQLESEKLREKLHSLLYERKINLNLSGTHTVSISLNETTRIHDIKELIEIFALVVDEDANKYNVDEKVDDLNLDWPKQLIRESRFMEHPVFNQFHAEHEMLRYIKRLENKDLSLVHSMISLGSCTMKLNATAEMIPVTWPKLAHIHPYAPKEQALGYREMFIKLENMLTEITGFAATSLQPNSGAQGEYAGLMVIRAYHQSRGDDHRNVTIVPSSAHGTNPASAVMAGMKVVITKCDDKGNIDLDDLRAKAEEYKNNLAALMVTYPSTHGVFEESIQEICQIIHDNGGQVYMDGANMNAQVGLTSPANIGADVCHLNLHKTFCIPHGGGGPGMGPICVAEHLEDFLPGNPLVPTGGNQAISAISAAPWGSASILAISYAYICMMGAKGLKAATQIAILNANYIKETLAGHYPVLYTNQKGRAAHEMIIDCRGFKDFGIEAEDISKRLMDYGYHSPTLSFPVPGTMMIEPTESESKMELDKFCTAMISIRKEIQEVADGKADAEQNVLKNAPHTMSVALAEKWELPYSREKAVFPLESIRHNKFWPSVSRIDSAYGDRNLMCSCIPVSEYEDKPEEALA</sequence>
<dbReference type="InterPro" id="IPR020581">
    <property type="entry name" value="GDC_P"/>
</dbReference>
<dbReference type="GO" id="GO:0004375">
    <property type="term" value="F:glycine dehydrogenase (decarboxylating) activity"/>
    <property type="evidence" value="ECO:0007669"/>
    <property type="project" value="UniProtKB-EC"/>
</dbReference>
<dbReference type="GO" id="GO:0005960">
    <property type="term" value="C:glycine cleavage complex"/>
    <property type="evidence" value="ECO:0007669"/>
    <property type="project" value="TreeGrafter"/>
</dbReference>
<comment type="catalytic activity">
    <reaction evidence="7 8">
        <text>N(6)-[(R)-lipoyl]-L-lysyl-[glycine-cleavage complex H protein] + glycine + H(+) = N(6)-[(R)-S(8)-aminomethyldihydrolipoyl]-L-lysyl-[glycine-cleavage complex H protein] + CO2</text>
        <dbReference type="Rhea" id="RHEA:24304"/>
        <dbReference type="Rhea" id="RHEA-COMP:10494"/>
        <dbReference type="Rhea" id="RHEA-COMP:10495"/>
        <dbReference type="ChEBI" id="CHEBI:15378"/>
        <dbReference type="ChEBI" id="CHEBI:16526"/>
        <dbReference type="ChEBI" id="CHEBI:57305"/>
        <dbReference type="ChEBI" id="CHEBI:83099"/>
        <dbReference type="ChEBI" id="CHEBI:83143"/>
        <dbReference type="EC" id="1.4.4.2"/>
    </reaction>
</comment>
<dbReference type="Gene3D" id="3.40.640.10">
    <property type="entry name" value="Type I PLP-dependent aspartate aminotransferase-like (Major domain)"/>
    <property type="match status" value="2"/>
</dbReference>
<keyword evidence="5 8" id="KW-0663">Pyridoxal phosphate</keyword>
<dbReference type="InterPro" id="IPR015422">
    <property type="entry name" value="PyrdxlP-dep_Trfase_small"/>
</dbReference>
<dbReference type="SUPFAM" id="SSF53383">
    <property type="entry name" value="PLP-dependent transferases"/>
    <property type="match status" value="2"/>
</dbReference>
<evidence type="ECO:0000256" key="6">
    <source>
        <dbReference type="ARBA" id="ARBA00023002"/>
    </source>
</evidence>
<dbReference type="InterPro" id="IPR015421">
    <property type="entry name" value="PyrdxlP-dep_Trfase_major"/>
</dbReference>
<dbReference type="CDD" id="cd00613">
    <property type="entry name" value="GDC-P"/>
    <property type="match status" value="2"/>
</dbReference>
<dbReference type="NCBIfam" id="TIGR00461">
    <property type="entry name" value="gcvP"/>
    <property type="match status" value="1"/>
</dbReference>
<protein>
    <recommendedName>
        <fullName evidence="8">Glycine dehydrogenase (decarboxylating)</fullName>
        <ecNumber evidence="8">1.4.4.2</ecNumber>
    </recommendedName>
    <alternativeName>
        <fullName evidence="8">Glycine cleavage system P-protein</fullName>
    </alternativeName>
    <alternativeName>
        <fullName evidence="8">Glycine decarboxylase</fullName>
    </alternativeName>
    <alternativeName>
        <fullName evidence="8">Glycine dehydrogenase (aminomethyl-transferring)</fullName>
    </alternativeName>
</protein>
<dbReference type="RefSeq" id="WP_085518142.1">
    <property type="nucleotide sequence ID" value="NZ_FXAW01000006.1"/>
</dbReference>
<dbReference type="EMBL" id="FXAW01000006">
    <property type="protein sequence ID" value="SMG43199.1"/>
    <property type="molecule type" value="Genomic_DNA"/>
</dbReference>
<keyword evidence="13" id="KW-1185">Reference proteome</keyword>
<dbReference type="FunFam" id="3.40.640.10:FF:000007">
    <property type="entry name" value="glycine dehydrogenase (Decarboxylating), mitochondrial"/>
    <property type="match status" value="1"/>
</dbReference>
<evidence type="ECO:0000313" key="12">
    <source>
        <dbReference type="EMBL" id="SMG43199.1"/>
    </source>
</evidence>
<dbReference type="HAMAP" id="MF_00711">
    <property type="entry name" value="GcvP"/>
    <property type="match status" value="1"/>
</dbReference>
<evidence type="ECO:0000259" key="10">
    <source>
        <dbReference type="Pfam" id="PF02347"/>
    </source>
</evidence>
<evidence type="ECO:0000256" key="4">
    <source>
        <dbReference type="ARBA" id="ARBA00011690"/>
    </source>
</evidence>
<evidence type="ECO:0000256" key="1">
    <source>
        <dbReference type="ARBA" id="ARBA00001933"/>
    </source>
</evidence>
<dbReference type="Pfam" id="PF02347">
    <property type="entry name" value="GDC-P"/>
    <property type="match status" value="2"/>
</dbReference>